<keyword evidence="4" id="KW-1185">Reference proteome</keyword>
<dbReference type="OrthoDB" id="9812570at2"/>
<dbReference type="RefSeq" id="WP_094250424.1">
    <property type="nucleotide sequence ID" value="NZ_JBHLXL010000001.1"/>
</dbReference>
<accession>A0A235FB45</accession>
<gene>
    <name evidence="3" type="ORF">CGZ90_00745</name>
</gene>
<evidence type="ECO:0000313" key="4">
    <source>
        <dbReference type="Proteomes" id="UP000215059"/>
    </source>
</evidence>
<sequence length="55" mass="5991">MGITYETKIQCDFCGKKDEEVKAVVVGINKSCICDQCVEVAAKFLSEDDKEKGGS</sequence>
<dbReference type="InterPro" id="IPR038366">
    <property type="entry name" value="Znf_CppX_C4_sf"/>
</dbReference>
<feature type="domain" description="ClpX-type ZB" evidence="2">
    <location>
        <begin position="1"/>
        <end position="53"/>
    </location>
</feature>
<dbReference type="Proteomes" id="UP000215059">
    <property type="component" value="Unassembled WGS sequence"/>
</dbReference>
<dbReference type="GO" id="GO:0046983">
    <property type="term" value="F:protein dimerization activity"/>
    <property type="evidence" value="ECO:0007669"/>
    <property type="project" value="UniProtKB-UniRule"/>
</dbReference>
<evidence type="ECO:0000313" key="3">
    <source>
        <dbReference type="EMBL" id="OYD58462.1"/>
    </source>
</evidence>
<protein>
    <recommendedName>
        <fullName evidence="2">ClpX-type ZB domain-containing protein</fullName>
    </recommendedName>
</protein>
<dbReference type="GO" id="GO:0008270">
    <property type="term" value="F:zinc ion binding"/>
    <property type="evidence" value="ECO:0007669"/>
    <property type="project" value="UniProtKB-UniRule"/>
</dbReference>
<dbReference type="AlphaFoldDB" id="A0A235FB45"/>
<name>A0A235FB45_9BACL</name>
<feature type="binding site" evidence="1">
    <location>
        <position position="11"/>
    </location>
    <ligand>
        <name>Zn(2+)</name>
        <dbReference type="ChEBI" id="CHEBI:29105"/>
    </ligand>
</feature>
<dbReference type="GO" id="GO:0006457">
    <property type="term" value="P:protein folding"/>
    <property type="evidence" value="ECO:0007669"/>
    <property type="project" value="UniProtKB-UniRule"/>
</dbReference>
<evidence type="ECO:0000256" key="1">
    <source>
        <dbReference type="PROSITE-ProRule" id="PRU01250"/>
    </source>
</evidence>
<dbReference type="Gene3D" id="6.20.220.10">
    <property type="entry name" value="ClpX chaperone, C4-type zinc finger domain"/>
    <property type="match status" value="1"/>
</dbReference>
<dbReference type="InterPro" id="IPR010603">
    <property type="entry name" value="Znf_CppX_C4"/>
</dbReference>
<comment type="caution">
    <text evidence="3">The sequence shown here is derived from an EMBL/GenBank/DDBJ whole genome shotgun (WGS) entry which is preliminary data.</text>
</comment>
<dbReference type="SMART" id="SM00994">
    <property type="entry name" value="zf-C4_ClpX"/>
    <property type="match status" value="1"/>
</dbReference>
<keyword evidence="1" id="KW-0862">Zinc</keyword>
<dbReference type="Pfam" id="PF06689">
    <property type="entry name" value="zf-C4_ClpX"/>
    <property type="match status" value="1"/>
</dbReference>
<keyword evidence="1" id="KW-0143">Chaperone</keyword>
<proteinExistence type="inferred from homology"/>
<dbReference type="GO" id="GO:0051082">
    <property type="term" value="F:unfolded protein binding"/>
    <property type="evidence" value="ECO:0007669"/>
    <property type="project" value="UniProtKB-UniRule"/>
</dbReference>
<feature type="binding site" evidence="1">
    <location>
        <position position="14"/>
    </location>
    <ligand>
        <name>Zn(2+)</name>
        <dbReference type="ChEBI" id="CHEBI:29105"/>
    </ligand>
</feature>
<keyword evidence="1" id="KW-0479">Metal-binding</keyword>
<dbReference type="InterPro" id="IPR059188">
    <property type="entry name" value="Znf_CLPX-like"/>
</dbReference>
<dbReference type="PROSITE" id="PS51902">
    <property type="entry name" value="CLPX_ZB"/>
    <property type="match status" value="1"/>
</dbReference>
<dbReference type="SUPFAM" id="SSF57716">
    <property type="entry name" value="Glucocorticoid receptor-like (DNA-binding domain)"/>
    <property type="match status" value="1"/>
</dbReference>
<feature type="binding site" evidence="1">
    <location>
        <position position="34"/>
    </location>
    <ligand>
        <name>Zn(2+)</name>
        <dbReference type="ChEBI" id="CHEBI:29105"/>
    </ligand>
</feature>
<evidence type="ECO:0000259" key="2">
    <source>
        <dbReference type="PROSITE" id="PS51902"/>
    </source>
</evidence>
<dbReference type="EMBL" id="NOII01000001">
    <property type="protein sequence ID" value="OYD58462.1"/>
    <property type="molecule type" value="Genomic_DNA"/>
</dbReference>
<organism evidence="3 4">
    <name type="scientific">Fictibacillus aquaticus</name>
    <dbReference type="NCBI Taxonomy" id="2021314"/>
    <lineage>
        <taxon>Bacteria</taxon>
        <taxon>Bacillati</taxon>
        <taxon>Bacillota</taxon>
        <taxon>Bacilli</taxon>
        <taxon>Bacillales</taxon>
        <taxon>Fictibacillaceae</taxon>
        <taxon>Fictibacillus</taxon>
    </lineage>
</organism>
<comment type="similarity">
    <text evidence="1">Belongs to the ClpX chaperone family.</text>
</comment>
<reference evidence="3 4" key="1">
    <citation type="submission" date="2017-07" db="EMBL/GenBank/DDBJ databases">
        <title>Fictibacillus sp. nov. GDSW-R2A3 Genome sequencing and assembly.</title>
        <authorList>
            <person name="Mayilraj S."/>
        </authorList>
    </citation>
    <scope>NUCLEOTIDE SEQUENCE [LARGE SCALE GENOMIC DNA]</scope>
    <source>
        <strain evidence="3 4">GDSW-R2A3</strain>
    </source>
</reference>
<feature type="binding site" evidence="1">
    <location>
        <position position="37"/>
    </location>
    <ligand>
        <name>Zn(2+)</name>
        <dbReference type="ChEBI" id="CHEBI:29105"/>
    </ligand>
</feature>